<dbReference type="PRINTS" id="PR00344">
    <property type="entry name" value="BCTRLSENSOR"/>
</dbReference>
<dbReference type="PANTHER" id="PTHR43065">
    <property type="entry name" value="SENSOR HISTIDINE KINASE"/>
    <property type="match status" value="1"/>
</dbReference>
<comment type="caution">
    <text evidence="15">The sequence shown here is derived from an EMBL/GenBank/DDBJ whole genome shotgun (WGS) entry which is preliminary data.</text>
</comment>
<evidence type="ECO:0000256" key="9">
    <source>
        <dbReference type="ARBA" id="ARBA00022777"/>
    </source>
</evidence>
<protein>
    <recommendedName>
        <fullName evidence="3">histidine kinase</fullName>
        <ecNumber evidence="3">2.7.13.3</ecNumber>
    </recommendedName>
</protein>
<dbReference type="Gene3D" id="3.30.565.10">
    <property type="entry name" value="Histidine kinase-like ATPase, C-terminal domain"/>
    <property type="match status" value="1"/>
</dbReference>
<evidence type="ECO:0000256" key="6">
    <source>
        <dbReference type="ARBA" id="ARBA00022679"/>
    </source>
</evidence>
<dbReference type="SUPFAM" id="SSF47384">
    <property type="entry name" value="Homodimeric domain of signal transducing histidine kinase"/>
    <property type="match status" value="1"/>
</dbReference>
<dbReference type="GO" id="GO:0000155">
    <property type="term" value="F:phosphorelay sensor kinase activity"/>
    <property type="evidence" value="ECO:0007669"/>
    <property type="project" value="InterPro"/>
</dbReference>
<feature type="transmembrane region" description="Helical" evidence="13">
    <location>
        <begin position="6"/>
        <end position="26"/>
    </location>
</feature>
<accession>A0A0C1TPA2</accession>
<evidence type="ECO:0000256" key="13">
    <source>
        <dbReference type="SAM" id="Phobius"/>
    </source>
</evidence>
<feature type="domain" description="Histidine kinase" evidence="14">
    <location>
        <begin position="206"/>
        <end position="411"/>
    </location>
</feature>
<sequence length="411" mass="44188">MRGTIVSLIALAAGVILSLLLGWFAVGNYRSARPIAEGNLRGLALSLTSALESIAARDSSLTSLAAFRARDIAYVSVIDRNGTIVFHSNADLIGSRVTDQRYETVLGGRGLAENRIRLGTGEEVYEYHSPLHLPGRTLALRLALHPWRADAVIHRARVGMVVLFSLLTAAWTMGVLLYRHARQAQEHRLEMIRRERLAQLGEMGAVLAHEVRNPLSGIKGYAQLLMERSNDDGNREFSALIVTEAIRLESLVSDLLAYARPEPGPEGPLQVNAVIDHVLALVGPEARAAGVTIAASLAEGLATRGNEARLEQLILNLAKNGIQAMPDGGKLAVVSRREGKTVEISVADHGHGIAPHDRERIFTPFFTTKARGSGLGLAVCRKIAEAHGGSISVADNPGGGSVFRVTLPLHR</sequence>
<dbReference type="PROSITE" id="PS50109">
    <property type="entry name" value="HIS_KIN"/>
    <property type="match status" value="1"/>
</dbReference>
<dbReference type="SUPFAM" id="SSF55874">
    <property type="entry name" value="ATPase domain of HSP90 chaperone/DNA topoisomerase II/histidine kinase"/>
    <property type="match status" value="1"/>
</dbReference>
<keyword evidence="5" id="KW-0597">Phosphoprotein</keyword>
<dbReference type="GO" id="GO:0005524">
    <property type="term" value="F:ATP binding"/>
    <property type="evidence" value="ECO:0007669"/>
    <property type="project" value="UniProtKB-KW"/>
</dbReference>
<evidence type="ECO:0000256" key="10">
    <source>
        <dbReference type="ARBA" id="ARBA00022840"/>
    </source>
</evidence>
<feature type="transmembrane region" description="Helical" evidence="13">
    <location>
        <begin position="158"/>
        <end position="178"/>
    </location>
</feature>
<keyword evidence="13" id="KW-0472">Membrane</keyword>
<keyword evidence="9 15" id="KW-0418">Kinase</keyword>
<dbReference type="Pfam" id="PF02518">
    <property type="entry name" value="HATPase_c"/>
    <property type="match status" value="1"/>
</dbReference>
<evidence type="ECO:0000256" key="8">
    <source>
        <dbReference type="ARBA" id="ARBA00022741"/>
    </source>
</evidence>
<dbReference type="SMART" id="SM00387">
    <property type="entry name" value="HATPase_c"/>
    <property type="match status" value="1"/>
</dbReference>
<dbReference type="PANTHER" id="PTHR43065:SF10">
    <property type="entry name" value="PEROXIDE STRESS-ACTIVATED HISTIDINE KINASE MAK3"/>
    <property type="match status" value="1"/>
</dbReference>
<dbReference type="InterPro" id="IPR004358">
    <property type="entry name" value="Sig_transdc_His_kin-like_C"/>
</dbReference>
<keyword evidence="6" id="KW-0808">Transferase</keyword>
<keyword evidence="16" id="KW-1185">Reference proteome</keyword>
<evidence type="ECO:0000256" key="4">
    <source>
        <dbReference type="ARBA" id="ARBA00022475"/>
    </source>
</evidence>
<dbReference type="InterPro" id="IPR029151">
    <property type="entry name" value="Sensor-like_sf"/>
</dbReference>
<reference evidence="15 16" key="1">
    <citation type="submission" date="2015-01" db="EMBL/GenBank/DDBJ databases">
        <title>Genome sequence of the anaerobic bacterium Geobacter soli GSS01, a dissimilatory Fe(III) reducer from soil.</title>
        <authorList>
            <person name="Yang G."/>
            <person name="Zhou S."/>
        </authorList>
    </citation>
    <scope>NUCLEOTIDE SEQUENCE [LARGE SCALE GENOMIC DNA]</scope>
    <source>
        <strain evidence="15 16">GSS01</strain>
    </source>
</reference>
<dbReference type="EMBL" id="JXBL01000001">
    <property type="protein sequence ID" value="KIE41168.1"/>
    <property type="molecule type" value="Genomic_DNA"/>
</dbReference>
<keyword evidence="4" id="KW-1003">Cell membrane</keyword>
<evidence type="ECO:0000256" key="2">
    <source>
        <dbReference type="ARBA" id="ARBA00004651"/>
    </source>
</evidence>
<dbReference type="InterPro" id="IPR036890">
    <property type="entry name" value="HATPase_C_sf"/>
</dbReference>
<keyword evidence="8" id="KW-0547">Nucleotide-binding</keyword>
<dbReference type="Pfam" id="PF00512">
    <property type="entry name" value="HisKA"/>
    <property type="match status" value="1"/>
</dbReference>
<organism evidence="15 16">
    <name type="scientific">Geobacter soli</name>
    <dbReference type="NCBI Taxonomy" id="1510391"/>
    <lineage>
        <taxon>Bacteria</taxon>
        <taxon>Pseudomonadati</taxon>
        <taxon>Thermodesulfobacteriota</taxon>
        <taxon>Desulfuromonadia</taxon>
        <taxon>Geobacterales</taxon>
        <taxon>Geobacteraceae</taxon>
        <taxon>Geobacter</taxon>
    </lineage>
</organism>
<dbReference type="InterPro" id="IPR005467">
    <property type="entry name" value="His_kinase_dom"/>
</dbReference>
<dbReference type="AlphaFoldDB" id="A0A0C1TPA2"/>
<evidence type="ECO:0000259" key="14">
    <source>
        <dbReference type="PROSITE" id="PS50109"/>
    </source>
</evidence>
<dbReference type="Proteomes" id="UP000031433">
    <property type="component" value="Unassembled WGS sequence"/>
</dbReference>
<keyword evidence="11 13" id="KW-1133">Transmembrane helix</keyword>
<dbReference type="RefSeq" id="WP_039642677.1">
    <property type="nucleotide sequence ID" value="NZ_JXBL01000001.1"/>
</dbReference>
<dbReference type="SUPFAM" id="SSF103190">
    <property type="entry name" value="Sensory domain-like"/>
    <property type="match status" value="1"/>
</dbReference>
<dbReference type="SMART" id="SM00388">
    <property type="entry name" value="HisKA"/>
    <property type="match status" value="1"/>
</dbReference>
<keyword evidence="7 13" id="KW-0812">Transmembrane</keyword>
<evidence type="ECO:0000256" key="7">
    <source>
        <dbReference type="ARBA" id="ARBA00022692"/>
    </source>
</evidence>
<name>A0A0C1TPA2_9BACT</name>
<dbReference type="InterPro" id="IPR036097">
    <property type="entry name" value="HisK_dim/P_sf"/>
</dbReference>
<evidence type="ECO:0000313" key="16">
    <source>
        <dbReference type="Proteomes" id="UP000031433"/>
    </source>
</evidence>
<proteinExistence type="predicted"/>
<dbReference type="EC" id="2.7.13.3" evidence="3"/>
<dbReference type="InterPro" id="IPR003594">
    <property type="entry name" value="HATPase_dom"/>
</dbReference>
<gene>
    <name evidence="15" type="ORF">SE37_00225</name>
</gene>
<evidence type="ECO:0000313" key="15">
    <source>
        <dbReference type="EMBL" id="KIE41168.1"/>
    </source>
</evidence>
<dbReference type="CDD" id="cd00082">
    <property type="entry name" value="HisKA"/>
    <property type="match status" value="1"/>
</dbReference>
<keyword evidence="10" id="KW-0067">ATP-binding</keyword>
<dbReference type="Gene3D" id="1.10.287.130">
    <property type="match status" value="1"/>
</dbReference>
<comment type="subcellular location">
    <subcellularLocation>
        <location evidence="2">Cell membrane</location>
        <topology evidence="2">Multi-pass membrane protein</topology>
    </subcellularLocation>
</comment>
<evidence type="ECO:0000256" key="3">
    <source>
        <dbReference type="ARBA" id="ARBA00012438"/>
    </source>
</evidence>
<evidence type="ECO:0000256" key="11">
    <source>
        <dbReference type="ARBA" id="ARBA00022989"/>
    </source>
</evidence>
<evidence type="ECO:0000256" key="1">
    <source>
        <dbReference type="ARBA" id="ARBA00000085"/>
    </source>
</evidence>
<evidence type="ECO:0000256" key="12">
    <source>
        <dbReference type="ARBA" id="ARBA00023012"/>
    </source>
</evidence>
<dbReference type="GO" id="GO:0005886">
    <property type="term" value="C:plasma membrane"/>
    <property type="evidence" value="ECO:0007669"/>
    <property type="project" value="UniProtKB-SubCell"/>
</dbReference>
<comment type="catalytic activity">
    <reaction evidence="1">
        <text>ATP + protein L-histidine = ADP + protein N-phospho-L-histidine.</text>
        <dbReference type="EC" id="2.7.13.3"/>
    </reaction>
</comment>
<evidence type="ECO:0000256" key="5">
    <source>
        <dbReference type="ARBA" id="ARBA00022553"/>
    </source>
</evidence>
<keyword evidence="12" id="KW-0902">Two-component regulatory system</keyword>
<dbReference type="InterPro" id="IPR003661">
    <property type="entry name" value="HisK_dim/P_dom"/>
</dbReference>